<dbReference type="InterPro" id="IPR036271">
    <property type="entry name" value="Tet_transcr_reg_TetR-rel_C_sf"/>
</dbReference>
<proteinExistence type="predicted"/>
<dbReference type="InterPro" id="IPR041490">
    <property type="entry name" value="KstR2_TetR_C"/>
</dbReference>
<dbReference type="Pfam" id="PF00440">
    <property type="entry name" value="TetR_N"/>
    <property type="match status" value="1"/>
</dbReference>
<dbReference type="EMBL" id="DQ826744">
    <property type="protein sequence ID" value="ABI15623.1"/>
    <property type="molecule type" value="Genomic_DNA"/>
</dbReference>
<reference evidence="8" key="3">
    <citation type="journal article" date="2008" name="FEMS Microbiol. Lett.">
        <title>Identification of genes coding for hydrolytic dehalogenation in the metagenome derived from a denitrifying 4-chlorobenzoate degrading consortium.</title>
        <authorList>
            <person name="Chae J.C."/>
            <person name="Song B."/>
            <person name="Zylstra G.J."/>
        </authorList>
    </citation>
    <scope>NUCLEOTIDE SEQUENCE</scope>
</reference>
<protein>
    <submittedName>
        <fullName evidence="8">Transcriptional regulator tetR family</fullName>
    </submittedName>
</protein>
<dbReference type="PANTHER" id="PTHR30055:SF175">
    <property type="entry name" value="HTH-TYPE TRANSCRIPTIONAL REPRESSOR KSTR2"/>
    <property type="match status" value="1"/>
</dbReference>
<keyword evidence="2" id="KW-0805">Transcription regulation</keyword>
<keyword evidence="3 5" id="KW-0238">DNA-binding</keyword>
<evidence type="ECO:0000256" key="6">
    <source>
        <dbReference type="SAM" id="MobiDB-lite"/>
    </source>
</evidence>
<reference evidence="8" key="1">
    <citation type="journal article" date="2002" name="FEMS Microbiol. Lett.">
        <title>Characterization of bacterial consortia capable of degrading 4-chlorobenzoate and 4-bromobenzoate under denitrifying conditions.</title>
        <authorList>
            <person name="Song B."/>
            <person name="Kerkhof L.J."/>
            <person name="Haggblom M.M."/>
        </authorList>
    </citation>
    <scope>NUCLEOTIDE SEQUENCE</scope>
</reference>
<feature type="DNA-binding region" description="H-T-H motif" evidence="5">
    <location>
        <begin position="59"/>
        <end position="78"/>
    </location>
</feature>
<feature type="domain" description="HTH tetR-type" evidence="7">
    <location>
        <begin position="36"/>
        <end position="96"/>
    </location>
</feature>
<dbReference type="PRINTS" id="PR00455">
    <property type="entry name" value="HTHTETR"/>
</dbReference>
<keyword evidence="1" id="KW-0678">Repressor</keyword>
<dbReference type="PROSITE" id="PS50977">
    <property type="entry name" value="HTH_TETR_2"/>
    <property type="match status" value="1"/>
</dbReference>
<keyword evidence="4" id="KW-0804">Transcription</keyword>
<feature type="region of interest" description="Disordered" evidence="6">
    <location>
        <begin position="1"/>
        <end position="30"/>
    </location>
</feature>
<evidence type="ECO:0000256" key="4">
    <source>
        <dbReference type="ARBA" id="ARBA00023163"/>
    </source>
</evidence>
<evidence type="ECO:0000313" key="8">
    <source>
        <dbReference type="EMBL" id="ABI15623.1"/>
    </source>
</evidence>
<dbReference type="PANTHER" id="PTHR30055">
    <property type="entry name" value="HTH-TYPE TRANSCRIPTIONAL REGULATOR RUTR"/>
    <property type="match status" value="1"/>
</dbReference>
<name>Q0MX88_9BACT</name>
<evidence type="ECO:0000256" key="2">
    <source>
        <dbReference type="ARBA" id="ARBA00023015"/>
    </source>
</evidence>
<evidence type="ECO:0000256" key="5">
    <source>
        <dbReference type="PROSITE-ProRule" id="PRU00335"/>
    </source>
</evidence>
<dbReference type="InterPro" id="IPR050109">
    <property type="entry name" value="HTH-type_TetR-like_transc_reg"/>
</dbReference>
<sequence length="224" mass="25375">MRAKPPELFPEPPALDESAGTARPRSRTTSVQKKYTARYIQVLEAAAHEFSSKGYHVATTKDIAEHLGIQQGSLYYYIKSKEAALEQICLVAMEGYVAFSEAIKRSHRTPAEKIHELVARHLETIDHRPAFFKVFMSHRHDLRDDVRHEIGRQVREYEKNVEAIIRQGARKGEFRRDIDPASATLALLGMCNFVAVWWGKRPSSGIPEIASEYAEIFVAGLAVR</sequence>
<accession>Q0MX88</accession>
<dbReference type="SUPFAM" id="SSF46689">
    <property type="entry name" value="Homeodomain-like"/>
    <property type="match status" value="1"/>
</dbReference>
<dbReference type="SUPFAM" id="SSF48498">
    <property type="entry name" value="Tetracyclin repressor-like, C-terminal domain"/>
    <property type="match status" value="1"/>
</dbReference>
<organism evidence="8">
    <name type="scientific">consortium cosmid clone pGZ1</name>
    <dbReference type="NCBI Taxonomy" id="397422"/>
    <lineage>
        <taxon>Bacteria</taxon>
        <taxon>environmental samples</taxon>
    </lineage>
</organism>
<dbReference type="Pfam" id="PF17932">
    <property type="entry name" value="TetR_C_24"/>
    <property type="match status" value="1"/>
</dbReference>
<dbReference type="InterPro" id="IPR001647">
    <property type="entry name" value="HTH_TetR"/>
</dbReference>
<dbReference type="GO" id="GO:0000976">
    <property type="term" value="F:transcription cis-regulatory region binding"/>
    <property type="evidence" value="ECO:0007669"/>
    <property type="project" value="TreeGrafter"/>
</dbReference>
<dbReference type="InterPro" id="IPR009057">
    <property type="entry name" value="Homeodomain-like_sf"/>
</dbReference>
<dbReference type="GO" id="GO:0003700">
    <property type="term" value="F:DNA-binding transcription factor activity"/>
    <property type="evidence" value="ECO:0007669"/>
    <property type="project" value="TreeGrafter"/>
</dbReference>
<evidence type="ECO:0000256" key="1">
    <source>
        <dbReference type="ARBA" id="ARBA00022491"/>
    </source>
</evidence>
<evidence type="ECO:0000256" key="3">
    <source>
        <dbReference type="ARBA" id="ARBA00023125"/>
    </source>
</evidence>
<evidence type="ECO:0000259" key="7">
    <source>
        <dbReference type="PROSITE" id="PS50977"/>
    </source>
</evidence>
<dbReference type="Gene3D" id="1.10.357.10">
    <property type="entry name" value="Tetracycline Repressor, domain 2"/>
    <property type="match status" value="1"/>
</dbReference>
<reference evidence="8" key="2">
    <citation type="submission" date="2006-06" db="EMBL/GenBank/DDBJ databases">
        <authorList>
            <person name="Chae J.-C."/>
            <person name="Song B."/>
            <person name="Zylstra G.J."/>
        </authorList>
    </citation>
    <scope>NUCLEOTIDE SEQUENCE</scope>
</reference>
<dbReference type="Gene3D" id="1.10.10.60">
    <property type="entry name" value="Homeodomain-like"/>
    <property type="match status" value="1"/>
</dbReference>
<dbReference type="AlphaFoldDB" id="Q0MX88"/>